<reference evidence="4" key="1">
    <citation type="submission" date="2021-12" db="EMBL/GenBank/DDBJ databases">
        <authorList>
            <person name="King R."/>
        </authorList>
    </citation>
    <scope>NUCLEOTIDE SEQUENCE</scope>
</reference>
<proteinExistence type="predicted"/>
<dbReference type="GO" id="GO:0006123">
    <property type="term" value="P:mitochondrial electron transport, cytochrome c to oxygen"/>
    <property type="evidence" value="ECO:0007669"/>
    <property type="project" value="InterPro"/>
</dbReference>
<keyword evidence="1 3" id="KW-0479">Metal-binding</keyword>
<evidence type="ECO:0000256" key="3">
    <source>
        <dbReference type="PIRSR" id="PIRSR602124-1"/>
    </source>
</evidence>
<gene>
    <name evidence="4" type="ORF">BEMITA_LOCUS4124</name>
</gene>
<organism evidence="4 5">
    <name type="scientific">Bemisia tabaci</name>
    <name type="common">Sweetpotato whitefly</name>
    <name type="synonym">Aleurodes tabaci</name>
    <dbReference type="NCBI Taxonomy" id="7038"/>
    <lineage>
        <taxon>Eukaryota</taxon>
        <taxon>Metazoa</taxon>
        <taxon>Ecdysozoa</taxon>
        <taxon>Arthropoda</taxon>
        <taxon>Hexapoda</taxon>
        <taxon>Insecta</taxon>
        <taxon>Pterygota</taxon>
        <taxon>Neoptera</taxon>
        <taxon>Paraneoptera</taxon>
        <taxon>Hemiptera</taxon>
        <taxon>Sternorrhyncha</taxon>
        <taxon>Aleyrodoidea</taxon>
        <taxon>Aleyrodidae</taxon>
        <taxon>Aleyrodinae</taxon>
        <taxon>Bemisia</taxon>
    </lineage>
</organism>
<dbReference type="GO" id="GO:0005740">
    <property type="term" value="C:mitochondrial envelope"/>
    <property type="evidence" value="ECO:0007669"/>
    <property type="project" value="InterPro"/>
</dbReference>
<dbReference type="EMBL" id="OU963863">
    <property type="protein sequence ID" value="CAH0384836.1"/>
    <property type="molecule type" value="Genomic_DNA"/>
</dbReference>
<feature type="binding site" evidence="3">
    <location>
        <position position="93"/>
    </location>
    <ligand>
        <name>Zn(2+)</name>
        <dbReference type="ChEBI" id="CHEBI:29105"/>
    </ligand>
</feature>
<dbReference type="GO" id="GO:0046872">
    <property type="term" value="F:metal ion binding"/>
    <property type="evidence" value="ECO:0007669"/>
    <property type="project" value="UniProtKB-KW"/>
</dbReference>
<feature type="binding site" evidence="3">
    <location>
        <position position="113"/>
    </location>
    <ligand>
        <name>Zn(2+)</name>
        <dbReference type="ChEBI" id="CHEBI:29105"/>
    </ligand>
</feature>
<dbReference type="GO" id="GO:0045277">
    <property type="term" value="C:respiratory chain complex IV"/>
    <property type="evidence" value="ECO:0007669"/>
    <property type="project" value="InterPro"/>
</dbReference>
<evidence type="ECO:0000313" key="4">
    <source>
        <dbReference type="EMBL" id="CAH0384836.1"/>
    </source>
</evidence>
<sequence>MALTSALVRSVARVSRRNVYTSAKLFRKEEEDYPDLPDPLEFTTGLQKRIILAELAGNPDPFNVFARKRGPGTKEQPNEVPSAYEARIIGCVCDEDSSHIKWMWVFKGAPKRCMCGNWFKLVYAPPV</sequence>
<evidence type="ECO:0000256" key="2">
    <source>
        <dbReference type="ARBA" id="ARBA00022833"/>
    </source>
</evidence>
<dbReference type="InterPro" id="IPR002124">
    <property type="entry name" value="Cyt_c_oxidase_su5b"/>
</dbReference>
<evidence type="ECO:0000256" key="1">
    <source>
        <dbReference type="ARBA" id="ARBA00022723"/>
    </source>
</evidence>
<evidence type="ECO:0008006" key="6">
    <source>
        <dbReference type="Google" id="ProtNLM"/>
    </source>
</evidence>
<dbReference type="KEGG" id="btab:109040015"/>
<dbReference type="Pfam" id="PF01215">
    <property type="entry name" value="COX5B"/>
    <property type="match status" value="1"/>
</dbReference>
<dbReference type="PANTHER" id="PTHR10122">
    <property type="entry name" value="CYTOCHROME C OXIDASE SUBUNIT 5B, MITOCHONDRIAL"/>
    <property type="match status" value="1"/>
</dbReference>
<dbReference type="Gene3D" id="2.60.11.10">
    <property type="entry name" value="Cytochrome c oxidase, subunit Vb"/>
    <property type="match status" value="1"/>
</dbReference>
<dbReference type="PANTHER" id="PTHR10122:SF0">
    <property type="entry name" value="CYTOCHROME C OXIDASE SUBUNIT 5B, ISOFORM A-RELATED"/>
    <property type="match status" value="1"/>
</dbReference>
<dbReference type="OrthoDB" id="10249250at2759"/>
<keyword evidence="5" id="KW-1185">Reference proteome</keyword>
<dbReference type="SUPFAM" id="SSF57802">
    <property type="entry name" value="Rubredoxin-like"/>
    <property type="match status" value="1"/>
</dbReference>
<feature type="binding site" evidence="3">
    <location>
        <position position="115"/>
    </location>
    <ligand>
        <name>Zn(2+)</name>
        <dbReference type="ChEBI" id="CHEBI:29105"/>
    </ligand>
</feature>
<dbReference type="CDD" id="cd00924">
    <property type="entry name" value="Cyt_c_Oxidase_Vb"/>
    <property type="match status" value="1"/>
</dbReference>
<keyword evidence="2 3" id="KW-0862">Zinc</keyword>
<dbReference type="InterPro" id="IPR036972">
    <property type="entry name" value="Cyt_c_oxidase_su5b_sf"/>
</dbReference>
<dbReference type="FunFam" id="2.60.11.10:FF:000004">
    <property type="entry name" value="Cytochrome c oxidase subunit 5B"/>
    <property type="match status" value="1"/>
</dbReference>
<feature type="binding site" evidence="3">
    <location>
        <position position="91"/>
    </location>
    <ligand>
        <name>Zn(2+)</name>
        <dbReference type="ChEBI" id="CHEBI:29105"/>
    </ligand>
</feature>
<dbReference type="PROSITE" id="PS51359">
    <property type="entry name" value="COX5B_2"/>
    <property type="match status" value="1"/>
</dbReference>
<protein>
    <recommendedName>
        <fullName evidence="6">Cytochrome c oxidase subunit 5B, mitochondrial</fullName>
    </recommendedName>
</protein>
<accession>A0A9P0A625</accession>
<dbReference type="AlphaFoldDB" id="A0A9P0A625"/>
<dbReference type="Proteomes" id="UP001152759">
    <property type="component" value="Chromosome 2"/>
</dbReference>
<name>A0A9P0A625_BEMTA</name>
<evidence type="ECO:0000313" key="5">
    <source>
        <dbReference type="Proteomes" id="UP001152759"/>
    </source>
</evidence>